<reference evidence="2" key="1">
    <citation type="journal article" date="2017" name="Nat. Microbiol.">
        <title>Global analysis of biosynthetic gene clusters reveals vast potential of secondary metabolite production in Penicillium species.</title>
        <authorList>
            <person name="Nielsen J.C."/>
            <person name="Grijseels S."/>
            <person name="Prigent S."/>
            <person name="Ji B."/>
            <person name="Dainat J."/>
            <person name="Nielsen K.F."/>
            <person name="Frisvad J.C."/>
            <person name="Workman M."/>
            <person name="Nielsen J."/>
        </authorList>
    </citation>
    <scope>NUCLEOTIDE SEQUENCE [LARGE SCALE GENOMIC DNA]</scope>
    <source>
        <strain evidence="2">IBT 31811</strain>
    </source>
</reference>
<gene>
    <name evidence="1" type="ORF">PENANT_c022G07534</name>
</gene>
<proteinExistence type="predicted"/>
<keyword evidence="2" id="KW-1185">Reference proteome</keyword>
<name>A0A1V6Q0G0_9EURO</name>
<dbReference type="EMBL" id="MDYN01000022">
    <property type="protein sequence ID" value="OQD82352.1"/>
    <property type="molecule type" value="Genomic_DNA"/>
</dbReference>
<dbReference type="Proteomes" id="UP000191672">
    <property type="component" value="Unassembled WGS sequence"/>
</dbReference>
<protein>
    <submittedName>
        <fullName evidence="1">Uncharacterized protein</fullName>
    </submittedName>
</protein>
<organism evidence="1 2">
    <name type="scientific">Penicillium antarcticum</name>
    <dbReference type="NCBI Taxonomy" id="416450"/>
    <lineage>
        <taxon>Eukaryota</taxon>
        <taxon>Fungi</taxon>
        <taxon>Dikarya</taxon>
        <taxon>Ascomycota</taxon>
        <taxon>Pezizomycotina</taxon>
        <taxon>Eurotiomycetes</taxon>
        <taxon>Eurotiomycetidae</taxon>
        <taxon>Eurotiales</taxon>
        <taxon>Aspergillaceae</taxon>
        <taxon>Penicillium</taxon>
    </lineage>
</organism>
<evidence type="ECO:0000313" key="2">
    <source>
        <dbReference type="Proteomes" id="UP000191672"/>
    </source>
</evidence>
<accession>A0A1V6Q0G0</accession>
<evidence type="ECO:0000313" key="1">
    <source>
        <dbReference type="EMBL" id="OQD82352.1"/>
    </source>
</evidence>
<comment type="caution">
    <text evidence="1">The sequence shown here is derived from an EMBL/GenBank/DDBJ whole genome shotgun (WGS) entry which is preliminary data.</text>
</comment>
<dbReference type="AlphaFoldDB" id="A0A1V6Q0G0"/>
<sequence>MSEQTERIEHTGHAEMEPSIFTSKGIVVLDDPMDYCADSRQASSVHGPFVIPSVLRNGQILLNGLITKA</sequence>